<dbReference type="EnsemblFungi" id="EJT70591">
    <property type="protein sequence ID" value="EJT70591"/>
    <property type="gene ID" value="GGTG_11614"/>
</dbReference>
<dbReference type="RefSeq" id="XP_009227769.1">
    <property type="nucleotide sequence ID" value="XM_009229505.1"/>
</dbReference>
<feature type="compositionally biased region" description="Basic and acidic residues" evidence="1">
    <location>
        <begin position="17"/>
        <end position="33"/>
    </location>
</feature>
<gene>
    <name evidence="3" type="primary">20352072</name>
    <name evidence="2" type="ORF">GGTG_11614</name>
</gene>
<dbReference type="eggNOG" id="ENOG502T0X6">
    <property type="taxonomic scope" value="Eukaryota"/>
</dbReference>
<evidence type="ECO:0000313" key="2">
    <source>
        <dbReference type="EMBL" id="EJT70591.1"/>
    </source>
</evidence>
<reference evidence="2" key="3">
    <citation type="submission" date="2010-09" db="EMBL/GenBank/DDBJ databases">
        <title>Annotation of Gaeumannomyces graminis var. tritici R3-111a-1.</title>
        <authorList>
            <consortium name="The Broad Institute Genome Sequencing Platform"/>
            <person name="Ma L.-J."/>
            <person name="Dead R."/>
            <person name="Young S.K."/>
            <person name="Zeng Q."/>
            <person name="Gargeya S."/>
            <person name="Fitzgerald M."/>
            <person name="Haas B."/>
            <person name="Abouelleil A."/>
            <person name="Alvarado L."/>
            <person name="Arachchi H.M."/>
            <person name="Berlin A."/>
            <person name="Brown A."/>
            <person name="Chapman S.B."/>
            <person name="Chen Z."/>
            <person name="Dunbar C."/>
            <person name="Freedman E."/>
            <person name="Gearin G."/>
            <person name="Gellesch M."/>
            <person name="Goldberg J."/>
            <person name="Griggs A."/>
            <person name="Gujja S."/>
            <person name="Heiman D."/>
            <person name="Howarth C."/>
            <person name="Larson L."/>
            <person name="Lui A."/>
            <person name="MacDonald P.J.P."/>
            <person name="Mehta T."/>
            <person name="Montmayeur A."/>
            <person name="Murphy C."/>
            <person name="Neiman D."/>
            <person name="Pearson M."/>
            <person name="Priest M."/>
            <person name="Roberts A."/>
            <person name="Saif S."/>
            <person name="Shea T."/>
            <person name="Shenoy N."/>
            <person name="Sisk P."/>
            <person name="Stolte C."/>
            <person name="Sykes S."/>
            <person name="Yandava C."/>
            <person name="Wortman J."/>
            <person name="Nusbaum C."/>
            <person name="Birren B."/>
        </authorList>
    </citation>
    <scope>NUCLEOTIDE SEQUENCE</scope>
    <source>
        <strain evidence="2">R3-111a-1</strain>
    </source>
</reference>
<organism evidence="2">
    <name type="scientific">Gaeumannomyces tritici (strain R3-111a-1)</name>
    <name type="common">Wheat and barley take-all root rot fungus</name>
    <name type="synonym">Gaeumannomyces graminis var. tritici</name>
    <dbReference type="NCBI Taxonomy" id="644352"/>
    <lineage>
        <taxon>Eukaryota</taxon>
        <taxon>Fungi</taxon>
        <taxon>Dikarya</taxon>
        <taxon>Ascomycota</taxon>
        <taxon>Pezizomycotina</taxon>
        <taxon>Sordariomycetes</taxon>
        <taxon>Sordariomycetidae</taxon>
        <taxon>Magnaporthales</taxon>
        <taxon>Magnaporthaceae</taxon>
        <taxon>Gaeumannomyces</taxon>
    </lineage>
</organism>
<evidence type="ECO:0000256" key="1">
    <source>
        <dbReference type="SAM" id="MobiDB-lite"/>
    </source>
</evidence>
<reference evidence="2" key="2">
    <citation type="submission" date="2010-07" db="EMBL/GenBank/DDBJ databases">
        <authorList>
            <consortium name="The Broad Institute Genome Sequencing Platform"/>
            <consortium name="Broad Institute Genome Sequencing Center for Infectious Disease"/>
            <person name="Ma L.-J."/>
            <person name="Dead R."/>
            <person name="Young S."/>
            <person name="Zeng Q."/>
            <person name="Koehrsen M."/>
            <person name="Alvarado L."/>
            <person name="Berlin A."/>
            <person name="Chapman S.B."/>
            <person name="Chen Z."/>
            <person name="Freedman E."/>
            <person name="Gellesch M."/>
            <person name="Goldberg J."/>
            <person name="Griggs A."/>
            <person name="Gujja S."/>
            <person name="Heilman E.R."/>
            <person name="Heiman D."/>
            <person name="Hepburn T."/>
            <person name="Howarth C."/>
            <person name="Jen D."/>
            <person name="Larson L."/>
            <person name="Mehta T."/>
            <person name="Neiman D."/>
            <person name="Pearson M."/>
            <person name="Roberts A."/>
            <person name="Saif S."/>
            <person name="Shea T."/>
            <person name="Shenoy N."/>
            <person name="Sisk P."/>
            <person name="Stolte C."/>
            <person name="Sykes S."/>
            <person name="Walk T."/>
            <person name="White J."/>
            <person name="Yandava C."/>
            <person name="Haas B."/>
            <person name="Nusbaum C."/>
            <person name="Birren B."/>
        </authorList>
    </citation>
    <scope>NUCLEOTIDE SEQUENCE</scope>
    <source>
        <strain evidence="2">R3-111a-1</strain>
    </source>
</reference>
<reference evidence="3" key="4">
    <citation type="journal article" date="2015" name="G3 (Bethesda)">
        <title>Genome sequences of three phytopathogenic species of the Magnaporthaceae family of fungi.</title>
        <authorList>
            <person name="Okagaki L.H."/>
            <person name="Nunes C.C."/>
            <person name="Sailsbery J."/>
            <person name="Clay B."/>
            <person name="Brown D."/>
            <person name="John T."/>
            <person name="Oh Y."/>
            <person name="Young N."/>
            <person name="Fitzgerald M."/>
            <person name="Haas B.J."/>
            <person name="Zeng Q."/>
            <person name="Young S."/>
            <person name="Adiconis X."/>
            <person name="Fan L."/>
            <person name="Levin J.Z."/>
            <person name="Mitchell T.K."/>
            <person name="Okubara P.A."/>
            <person name="Farman M.L."/>
            <person name="Kohn L.M."/>
            <person name="Birren B."/>
            <person name="Ma L.-J."/>
            <person name="Dean R.A."/>
        </authorList>
    </citation>
    <scope>NUCLEOTIDE SEQUENCE</scope>
    <source>
        <strain evidence="3">R3-111a-1</strain>
    </source>
</reference>
<dbReference type="GeneID" id="20352072"/>
<dbReference type="EMBL" id="GL385401">
    <property type="protein sequence ID" value="EJT70591.1"/>
    <property type="molecule type" value="Genomic_DNA"/>
</dbReference>
<dbReference type="HOGENOM" id="CLU_763073_0_0_1"/>
<sequence>MKLTPIPKKGARGTGDSTKRGKRATESTLEGKVKRQKSSSTAWPDSGSRPTAGEPSKVLRRTRRQKTSLLDLPGWFLVNVFMLEKNFSFPRCCGWIGRALSHPYDLRRLIADGFSPTWDVWFGCAAEEVVAYQCLPGSATYKWIGDKDRFGGDPKLQSDILAQKWLTLDRLLQAQQFWFITKRTWTPTYYRVPSPLRLRLEPCYGSRSVGFEGFLQDADFSIREQFELEYKAAVGDMVVDALHPRVYPNMLEVHQATCFPDRLITGPWTEDDVKLLFWLGRAGAVMSKNQSWEIVIEGLRYMTSVARRNGLDSPDIDKIRNHISRVVRLFEMFKIWDKIPYSIFIDYRECYNLSWLLDVLVQRTRVGEHLVRE</sequence>
<accession>J3PDP1</accession>
<feature type="region of interest" description="Disordered" evidence="1">
    <location>
        <begin position="1"/>
        <end position="60"/>
    </location>
</feature>
<name>J3PDP1_GAET3</name>
<dbReference type="VEuPathDB" id="FungiDB:GGTG_11614"/>
<evidence type="ECO:0000313" key="3">
    <source>
        <dbReference type="EnsemblFungi" id="EJT70591"/>
    </source>
</evidence>
<dbReference type="OrthoDB" id="4167490at2759"/>
<evidence type="ECO:0000313" key="4">
    <source>
        <dbReference type="Proteomes" id="UP000006039"/>
    </source>
</evidence>
<reference evidence="3" key="5">
    <citation type="submission" date="2018-04" db="UniProtKB">
        <authorList>
            <consortium name="EnsemblFungi"/>
        </authorList>
    </citation>
    <scope>IDENTIFICATION</scope>
    <source>
        <strain evidence="3">R3-111a-1</strain>
    </source>
</reference>
<reference evidence="4" key="1">
    <citation type="submission" date="2010-07" db="EMBL/GenBank/DDBJ databases">
        <title>The genome sequence of Gaeumannomyces graminis var. tritici strain R3-111a-1.</title>
        <authorList>
            <consortium name="The Broad Institute Genome Sequencing Platform"/>
            <person name="Ma L.-J."/>
            <person name="Dead R."/>
            <person name="Young S."/>
            <person name="Zeng Q."/>
            <person name="Koehrsen M."/>
            <person name="Alvarado L."/>
            <person name="Berlin A."/>
            <person name="Chapman S.B."/>
            <person name="Chen Z."/>
            <person name="Freedman E."/>
            <person name="Gellesch M."/>
            <person name="Goldberg J."/>
            <person name="Griggs A."/>
            <person name="Gujja S."/>
            <person name="Heilman E.R."/>
            <person name="Heiman D."/>
            <person name="Hepburn T."/>
            <person name="Howarth C."/>
            <person name="Jen D."/>
            <person name="Larson L."/>
            <person name="Mehta T."/>
            <person name="Neiman D."/>
            <person name="Pearson M."/>
            <person name="Roberts A."/>
            <person name="Saif S."/>
            <person name="Shea T."/>
            <person name="Shenoy N."/>
            <person name="Sisk P."/>
            <person name="Stolte C."/>
            <person name="Sykes S."/>
            <person name="Walk T."/>
            <person name="White J."/>
            <person name="Yandava C."/>
            <person name="Haas B."/>
            <person name="Nusbaum C."/>
            <person name="Birren B."/>
        </authorList>
    </citation>
    <scope>NUCLEOTIDE SEQUENCE [LARGE SCALE GENOMIC DNA]</scope>
    <source>
        <strain evidence="4">R3-111a-1</strain>
    </source>
</reference>
<keyword evidence="4" id="KW-1185">Reference proteome</keyword>
<dbReference type="AlphaFoldDB" id="J3PDP1"/>
<proteinExistence type="predicted"/>
<dbReference type="Proteomes" id="UP000006039">
    <property type="component" value="Unassembled WGS sequence"/>
</dbReference>
<protein>
    <submittedName>
        <fullName evidence="2 3">Uncharacterized protein</fullName>
    </submittedName>
</protein>